<keyword evidence="5" id="KW-1185">Reference proteome</keyword>
<gene>
    <name evidence="4" type="ORF">QBC40DRAFT_264763</name>
</gene>
<evidence type="ECO:0000256" key="1">
    <source>
        <dbReference type="PROSITE-ProRule" id="PRU00339"/>
    </source>
</evidence>
<dbReference type="GO" id="GO:0043531">
    <property type="term" value="F:ADP binding"/>
    <property type="evidence" value="ECO:0007669"/>
    <property type="project" value="InterPro"/>
</dbReference>
<dbReference type="SUPFAM" id="SSF52540">
    <property type="entry name" value="P-loop containing nucleoside triphosphate hydrolases"/>
    <property type="match status" value="1"/>
</dbReference>
<evidence type="ECO:0000259" key="2">
    <source>
        <dbReference type="Pfam" id="PF00931"/>
    </source>
</evidence>
<protein>
    <recommendedName>
        <fullName evidence="6">NB-ARC domain-containing protein</fullName>
    </recommendedName>
</protein>
<feature type="domain" description="DUF7779" evidence="3">
    <location>
        <begin position="474"/>
        <end position="557"/>
    </location>
</feature>
<accession>A0AAN6XHM4</accession>
<comment type="caution">
    <text evidence="4">The sequence shown here is derived from an EMBL/GenBank/DDBJ whole genome shotgun (WGS) entry which is preliminary data.</text>
</comment>
<evidence type="ECO:0000259" key="3">
    <source>
        <dbReference type="Pfam" id="PF25000"/>
    </source>
</evidence>
<dbReference type="AlphaFoldDB" id="A0AAN6XHM4"/>
<sequence>MGDAINQAPVSVEQVVRELLQDEDELSEDLLRARNKADAKRLIQAEDQWLAASPLWKFKIDGLLEVPRGFVEAVDRISSTSNEYSDWPAILWGSVMLSIRELLRAKRFAAGEQFLDIMSQMSNSLPSENLSWTPQEELHIHQEVAQALEEFCSGYLRLALFTLHHPHSDIKEVIPPDTISFEVKEEASTRRLRSWCDRLRRYADMSSRGACTRQERPETSSKRIYRPIPVQISEFFQGRDDYLGGIRQGFVQCRDQPAVVSLYGLPGIGKTQLAARYCKEYQVDYDVVLWLKSDTDAKLRESCSNYAVNLSLARADPKGDGTMNCRALMAWLETTDHKWLIVFDNVDDPKVLIDFWPVIGRGNIIVTSRNPYTAESRAREVRFEVAPLDSEDSVLLFYKIIGYDKRSQHSQRMDSLLQDWRGVPLAIDQMGSLIRRRGLNLDKFVEIYSKHTARLLQEGNVYNDYSYSVATTFATQHLDRHGKALLQVMCFLDPDAIPGELIDLGVSRSEGLNGLHEIDYFDGLESLLQRSLIQKVDNTVSVHRLVQQVAYLEMGKETSCKVLDGVLNLLLEAYPRETDGQQMWKDWKMCETYLPHVMFASRRFGEFCPHDKSIYMFERGLHTDAETLLALAQRVCPDDSDSLVVATILFNLAGIRNETNRIPEARDLCLRSLEIRERLLARDDPLLRNTYYSMGIVYMEDNQLDKSLEYNLKSIQIRDTSGNEDAPGMAFAYGNLGLCYRRRGQLDEASQWMEKSEALWRKACGIESDKYAQYVKSGKSTRKSVIKLARLTEGRIAYYLGNLRLDQGRVAEARHFHSVSLNSFSKVAPDHFKTGLCHHKIATFLWREREFDEAVKHLKRAISLLERGFDPKPRLARSTFVLSQVLKEMGHEEEGEQKLAEAEALRRSIITLPTNSADSSPEAFESLIPYFLR</sequence>
<evidence type="ECO:0008006" key="6">
    <source>
        <dbReference type="Google" id="ProtNLM"/>
    </source>
</evidence>
<proteinExistence type="predicted"/>
<feature type="repeat" description="TPR" evidence="1">
    <location>
        <begin position="688"/>
        <end position="721"/>
    </location>
</feature>
<dbReference type="PRINTS" id="PR00364">
    <property type="entry name" value="DISEASERSIST"/>
</dbReference>
<dbReference type="Pfam" id="PF25000">
    <property type="entry name" value="DUF7779"/>
    <property type="match status" value="1"/>
</dbReference>
<dbReference type="PANTHER" id="PTHR35205">
    <property type="entry name" value="NB-ARC AND TPR DOMAIN PROTEIN"/>
    <property type="match status" value="1"/>
</dbReference>
<dbReference type="InterPro" id="IPR027417">
    <property type="entry name" value="P-loop_NTPase"/>
</dbReference>
<dbReference type="SMART" id="SM00028">
    <property type="entry name" value="TPR"/>
    <property type="match status" value="4"/>
</dbReference>
<keyword evidence="1" id="KW-0802">TPR repeat</keyword>
<dbReference type="PROSITE" id="PS50005">
    <property type="entry name" value="TPR"/>
    <property type="match status" value="1"/>
</dbReference>
<organism evidence="4 5">
    <name type="scientific">Triangularia verruculosa</name>
    <dbReference type="NCBI Taxonomy" id="2587418"/>
    <lineage>
        <taxon>Eukaryota</taxon>
        <taxon>Fungi</taxon>
        <taxon>Dikarya</taxon>
        <taxon>Ascomycota</taxon>
        <taxon>Pezizomycotina</taxon>
        <taxon>Sordariomycetes</taxon>
        <taxon>Sordariomycetidae</taxon>
        <taxon>Sordariales</taxon>
        <taxon>Podosporaceae</taxon>
        <taxon>Triangularia</taxon>
    </lineage>
</organism>
<dbReference type="Pfam" id="PF00931">
    <property type="entry name" value="NB-ARC"/>
    <property type="match status" value="1"/>
</dbReference>
<dbReference type="InterPro" id="IPR011990">
    <property type="entry name" value="TPR-like_helical_dom_sf"/>
</dbReference>
<dbReference type="Pfam" id="PF13424">
    <property type="entry name" value="TPR_12"/>
    <property type="match status" value="1"/>
</dbReference>
<dbReference type="InterPro" id="IPR019734">
    <property type="entry name" value="TPR_rpt"/>
</dbReference>
<evidence type="ECO:0000313" key="5">
    <source>
        <dbReference type="Proteomes" id="UP001303160"/>
    </source>
</evidence>
<dbReference type="Pfam" id="PF13374">
    <property type="entry name" value="TPR_10"/>
    <property type="match status" value="1"/>
</dbReference>
<evidence type="ECO:0000313" key="4">
    <source>
        <dbReference type="EMBL" id="KAK4200760.1"/>
    </source>
</evidence>
<dbReference type="Gene3D" id="3.40.50.300">
    <property type="entry name" value="P-loop containing nucleotide triphosphate hydrolases"/>
    <property type="match status" value="1"/>
</dbReference>
<dbReference type="InterPro" id="IPR002182">
    <property type="entry name" value="NB-ARC"/>
</dbReference>
<dbReference type="Gene3D" id="1.25.40.10">
    <property type="entry name" value="Tetratricopeptide repeat domain"/>
    <property type="match status" value="2"/>
</dbReference>
<name>A0AAN6XHM4_9PEZI</name>
<reference evidence="4" key="1">
    <citation type="journal article" date="2023" name="Mol. Phylogenet. Evol.">
        <title>Genome-scale phylogeny and comparative genomics of the fungal order Sordariales.</title>
        <authorList>
            <person name="Hensen N."/>
            <person name="Bonometti L."/>
            <person name="Westerberg I."/>
            <person name="Brannstrom I.O."/>
            <person name="Guillou S."/>
            <person name="Cros-Aarteil S."/>
            <person name="Calhoun S."/>
            <person name="Haridas S."/>
            <person name="Kuo A."/>
            <person name="Mondo S."/>
            <person name="Pangilinan J."/>
            <person name="Riley R."/>
            <person name="LaButti K."/>
            <person name="Andreopoulos B."/>
            <person name="Lipzen A."/>
            <person name="Chen C."/>
            <person name="Yan M."/>
            <person name="Daum C."/>
            <person name="Ng V."/>
            <person name="Clum A."/>
            <person name="Steindorff A."/>
            <person name="Ohm R.A."/>
            <person name="Martin F."/>
            <person name="Silar P."/>
            <person name="Natvig D.O."/>
            <person name="Lalanne C."/>
            <person name="Gautier V."/>
            <person name="Ament-Velasquez S.L."/>
            <person name="Kruys A."/>
            <person name="Hutchinson M.I."/>
            <person name="Powell A.J."/>
            <person name="Barry K."/>
            <person name="Miller A.N."/>
            <person name="Grigoriev I.V."/>
            <person name="Debuchy R."/>
            <person name="Gladieux P."/>
            <person name="Hiltunen Thoren M."/>
            <person name="Johannesson H."/>
        </authorList>
    </citation>
    <scope>NUCLEOTIDE SEQUENCE</scope>
    <source>
        <strain evidence="4">CBS 315.58</strain>
    </source>
</reference>
<dbReference type="SUPFAM" id="SSF48452">
    <property type="entry name" value="TPR-like"/>
    <property type="match status" value="1"/>
</dbReference>
<dbReference type="Proteomes" id="UP001303160">
    <property type="component" value="Unassembled WGS sequence"/>
</dbReference>
<dbReference type="EMBL" id="MU863915">
    <property type="protein sequence ID" value="KAK4200760.1"/>
    <property type="molecule type" value="Genomic_DNA"/>
</dbReference>
<dbReference type="InterPro" id="IPR056681">
    <property type="entry name" value="DUF7779"/>
</dbReference>
<feature type="domain" description="NB-ARC" evidence="2">
    <location>
        <begin position="254"/>
        <end position="401"/>
    </location>
</feature>
<dbReference type="PANTHER" id="PTHR35205:SF1">
    <property type="entry name" value="ZU5 DOMAIN-CONTAINING PROTEIN"/>
    <property type="match status" value="1"/>
</dbReference>
<reference evidence="4" key="2">
    <citation type="submission" date="2023-05" db="EMBL/GenBank/DDBJ databases">
        <authorList>
            <consortium name="Lawrence Berkeley National Laboratory"/>
            <person name="Steindorff A."/>
            <person name="Hensen N."/>
            <person name="Bonometti L."/>
            <person name="Westerberg I."/>
            <person name="Brannstrom I.O."/>
            <person name="Guillou S."/>
            <person name="Cros-Aarteil S."/>
            <person name="Calhoun S."/>
            <person name="Haridas S."/>
            <person name="Kuo A."/>
            <person name="Mondo S."/>
            <person name="Pangilinan J."/>
            <person name="Riley R."/>
            <person name="Labutti K."/>
            <person name="Andreopoulos B."/>
            <person name="Lipzen A."/>
            <person name="Chen C."/>
            <person name="Yanf M."/>
            <person name="Daum C."/>
            <person name="Ng V."/>
            <person name="Clum A."/>
            <person name="Ohm R."/>
            <person name="Martin F."/>
            <person name="Silar P."/>
            <person name="Natvig D."/>
            <person name="Lalanne C."/>
            <person name="Gautier V."/>
            <person name="Ament-Velasquez S.L."/>
            <person name="Kruys A."/>
            <person name="Hutchinson M.I."/>
            <person name="Powell A.J."/>
            <person name="Barry K."/>
            <person name="Miller A.N."/>
            <person name="Grigoriev I.V."/>
            <person name="Debuchy R."/>
            <person name="Gladieux P."/>
            <person name="Thoren M.H."/>
            <person name="Johannesson H."/>
        </authorList>
    </citation>
    <scope>NUCLEOTIDE SEQUENCE</scope>
    <source>
        <strain evidence="4">CBS 315.58</strain>
    </source>
</reference>